<dbReference type="PANTHER" id="PTHR10067">
    <property type="entry name" value="PHOSPHATIDYLSERINE DECARBOXYLASE"/>
    <property type="match status" value="1"/>
</dbReference>
<keyword evidence="2" id="KW-0456">Lyase</keyword>
<proteinExistence type="predicted"/>
<evidence type="ECO:0000313" key="4">
    <source>
        <dbReference type="EMBL" id="CAF0818928.1"/>
    </source>
</evidence>
<evidence type="ECO:0000256" key="3">
    <source>
        <dbReference type="SAM" id="Phobius"/>
    </source>
</evidence>
<name>A0A813U679_9BILA</name>
<accession>A0A813U679</accession>
<evidence type="ECO:0000313" key="5">
    <source>
        <dbReference type="Proteomes" id="UP000663845"/>
    </source>
</evidence>
<dbReference type="PANTHER" id="PTHR10067:SF6">
    <property type="entry name" value="PHOSPHATIDYLSERINE DECARBOXYLASE PROENZYME, MITOCHONDRIAL"/>
    <property type="match status" value="1"/>
</dbReference>
<dbReference type="EMBL" id="CAJNOG010000038">
    <property type="protein sequence ID" value="CAF0818928.1"/>
    <property type="molecule type" value="Genomic_DNA"/>
</dbReference>
<gene>
    <name evidence="4" type="ORF">JYZ213_LOCUS6201</name>
</gene>
<keyword evidence="3" id="KW-1133">Transmembrane helix</keyword>
<reference evidence="4" key="1">
    <citation type="submission" date="2021-02" db="EMBL/GenBank/DDBJ databases">
        <authorList>
            <person name="Nowell W R."/>
        </authorList>
    </citation>
    <scope>NUCLEOTIDE SEQUENCE</scope>
</reference>
<feature type="transmembrane region" description="Helical" evidence="3">
    <location>
        <begin position="14"/>
        <end position="31"/>
    </location>
</feature>
<dbReference type="InterPro" id="IPR003817">
    <property type="entry name" value="PS_Dcarbxylase"/>
</dbReference>
<evidence type="ECO:0000256" key="2">
    <source>
        <dbReference type="ARBA" id="ARBA00023239"/>
    </source>
</evidence>
<dbReference type="AlphaFoldDB" id="A0A813U679"/>
<comment type="caution">
    <text evidence="4">The sequence shown here is derived from an EMBL/GenBank/DDBJ whole genome shotgun (WGS) entry which is preliminary data.</text>
</comment>
<sequence length="396" mass="46067">MFSPDEEFTDMGDALSPFYLIMMFILTPLVVSRRVKRSVGLVRQKLGTGVKRTMSKSIRGISSTARRVVRMKNFVKKPRNLMRKPKAPSKVSIYKMLPLKLISRIVGWLTRLYLPIWLRPFVFRFYIKVFSCHAHEMFNEDLKSYRTISEFFRRKIKMELRPINKESPIVSPCDGRVLTCGKVSRGLIEQVKGITYTASSFLGVPLTAGLAKLQQQNKAKRNSTCDYDDAHSYAESLLKYRGHALYYANLTMEKHTIKKRRYSHQSKILYTQQEPTFFLFEHLNTTMTHLKHRNNTSFRPLATSTPYEIEQSHSFNCNSPQSIMKHQRPLLTPPVFCSTPKQTRRQPTSSSTAKRKLPIVISQRRLQFTTNSQSSVRHSNDQSKRMTMKNVKIWLL</sequence>
<organism evidence="4 5">
    <name type="scientific">Adineta steineri</name>
    <dbReference type="NCBI Taxonomy" id="433720"/>
    <lineage>
        <taxon>Eukaryota</taxon>
        <taxon>Metazoa</taxon>
        <taxon>Spiralia</taxon>
        <taxon>Gnathifera</taxon>
        <taxon>Rotifera</taxon>
        <taxon>Eurotatoria</taxon>
        <taxon>Bdelloidea</taxon>
        <taxon>Adinetida</taxon>
        <taxon>Adinetidae</taxon>
        <taxon>Adineta</taxon>
    </lineage>
</organism>
<evidence type="ECO:0000256" key="1">
    <source>
        <dbReference type="ARBA" id="ARBA00022793"/>
    </source>
</evidence>
<feature type="transmembrane region" description="Helical" evidence="3">
    <location>
        <begin position="105"/>
        <end position="127"/>
    </location>
</feature>
<dbReference type="Proteomes" id="UP000663845">
    <property type="component" value="Unassembled WGS sequence"/>
</dbReference>
<keyword evidence="3" id="KW-0472">Membrane</keyword>
<keyword evidence="3" id="KW-0812">Transmembrane</keyword>
<dbReference type="GO" id="GO:0005739">
    <property type="term" value="C:mitochondrion"/>
    <property type="evidence" value="ECO:0007669"/>
    <property type="project" value="TreeGrafter"/>
</dbReference>
<dbReference type="Pfam" id="PF02666">
    <property type="entry name" value="PS_Dcarbxylase"/>
    <property type="match status" value="1"/>
</dbReference>
<keyword evidence="1" id="KW-0210">Decarboxylase</keyword>
<dbReference type="GO" id="GO:0006646">
    <property type="term" value="P:phosphatidylethanolamine biosynthetic process"/>
    <property type="evidence" value="ECO:0007669"/>
    <property type="project" value="TreeGrafter"/>
</dbReference>
<dbReference type="GO" id="GO:0004609">
    <property type="term" value="F:phosphatidylserine decarboxylase activity"/>
    <property type="evidence" value="ECO:0007669"/>
    <property type="project" value="InterPro"/>
</dbReference>
<protein>
    <submittedName>
        <fullName evidence="4">Uncharacterized protein</fullName>
    </submittedName>
</protein>